<protein>
    <submittedName>
        <fullName evidence="1">Uncharacterized protein</fullName>
    </submittedName>
</protein>
<sequence length="144" mass="15968">MAAEIDPIFEVSYKSCTRAIRRSELQRAPDSLLSKILLQDADSADTRTLVIPSHGAAPDCATWQDGDASLFEVCMDCYTNPTDRHHEQLVLAENILDICVQRMEASLSVPTVLLTNELNGRAEFHLHLANNESVQRLAGACSWK</sequence>
<dbReference type="Proteomes" id="UP001465755">
    <property type="component" value="Unassembled WGS sequence"/>
</dbReference>
<accession>A0AAW1NNC7</accession>
<evidence type="ECO:0000313" key="1">
    <source>
        <dbReference type="EMBL" id="KAK9788012.1"/>
    </source>
</evidence>
<keyword evidence="2" id="KW-1185">Reference proteome</keyword>
<name>A0AAW1NNC7_9CHLO</name>
<dbReference type="EMBL" id="JALJOQ010000235">
    <property type="protein sequence ID" value="KAK9788012.1"/>
    <property type="molecule type" value="Genomic_DNA"/>
</dbReference>
<comment type="caution">
    <text evidence="1">The sequence shown here is derived from an EMBL/GenBank/DDBJ whole genome shotgun (WGS) entry which is preliminary data.</text>
</comment>
<evidence type="ECO:0000313" key="2">
    <source>
        <dbReference type="Proteomes" id="UP001465755"/>
    </source>
</evidence>
<reference evidence="1 2" key="1">
    <citation type="journal article" date="2024" name="Nat. Commun.">
        <title>Phylogenomics reveals the evolutionary origins of lichenization in chlorophyte algae.</title>
        <authorList>
            <person name="Puginier C."/>
            <person name="Libourel C."/>
            <person name="Otte J."/>
            <person name="Skaloud P."/>
            <person name="Haon M."/>
            <person name="Grisel S."/>
            <person name="Petersen M."/>
            <person name="Berrin J.G."/>
            <person name="Delaux P.M."/>
            <person name="Dal Grande F."/>
            <person name="Keller J."/>
        </authorList>
    </citation>
    <scope>NUCLEOTIDE SEQUENCE [LARGE SCALE GENOMIC DNA]</scope>
    <source>
        <strain evidence="1 2">SAG 2036</strain>
    </source>
</reference>
<organism evidence="1 2">
    <name type="scientific">Symbiochloris irregularis</name>
    <dbReference type="NCBI Taxonomy" id="706552"/>
    <lineage>
        <taxon>Eukaryota</taxon>
        <taxon>Viridiplantae</taxon>
        <taxon>Chlorophyta</taxon>
        <taxon>core chlorophytes</taxon>
        <taxon>Trebouxiophyceae</taxon>
        <taxon>Trebouxiales</taxon>
        <taxon>Trebouxiaceae</taxon>
        <taxon>Symbiochloris</taxon>
    </lineage>
</organism>
<dbReference type="AlphaFoldDB" id="A0AAW1NNC7"/>
<gene>
    <name evidence="1" type="ORF">WJX73_005864</name>
</gene>
<proteinExistence type="predicted"/>